<gene>
    <name evidence="3" type="ORF">EV692_2241</name>
</gene>
<evidence type="ECO:0000256" key="1">
    <source>
        <dbReference type="ARBA" id="ARBA00010282"/>
    </source>
</evidence>
<dbReference type="AlphaFoldDB" id="A0A4R1KR31"/>
<evidence type="ECO:0000313" key="4">
    <source>
        <dbReference type="Proteomes" id="UP000295496"/>
    </source>
</evidence>
<reference evidence="3 4" key="1">
    <citation type="submission" date="2019-03" db="EMBL/GenBank/DDBJ databases">
        <title>Genomic Encyclopedia of Type Strains, Phase IV (KMG-IV): sequencing the most valuable type-strain genomes for metagenomic binning, comparative biology and taxonomic classification.</title>
        <authorList>
            <person name="Goeker M."/>
        </authorList>
    </citation>
    <scope>NUCLEOTIDE SEQUENCE [LARGE SCALE GENOMIC DNA]</scope>
    <source>
        <strain evidence="3 4">DSM 10053</strain>
    </source>
</reference>
<comment type="caution">
    <text evidence="3">The sequence shown here is derived from an EMBL/GenBank/DDBJ whole genome shotgun (WGS) entry which is preliminary data.</text>
</comment>
<sequence>MEIIEQIQQAKNWEERYRLLIQAGKNLTKPTENELAQWMEIQGCEVRLWCKISPNSDRTLQLQAYSEARIMNGLLYVLINALNGKPLIQLQHFDITAFFTELGIAQRLSSTRLNGLKQIEQSIKELC</sequence>
<dbReference type="Gene3D" id="3.90.1010.10">
    <property type="match status" value="1"/>
</dbReference>
<protein>
    <submittedName>
        <fullName evidence="3">Cysteine desulfuration protein SufE</fullName>
    </submittedName>
</protein>
<name>A0A4R1KR31_9PAST</name>
<keyword evidence="4" id="KW-1185">Reference proteome</keyword>
<dbReference type="Pfam" id="PF02657">
    <property type="entry name" value="SufE"/>
    <property type="match status" value="1"/>
</dbReference>
<dbReference type="InterPro" id="IPR003808">
    <property type="entry name" value="Fe-S_metab-assoc_dom"/>
</dbReference>
<feature type="domain" description="Fe-S metabolism associated" evidence="2">
    <location>
        <begin position="5"/>
        <end position="125"/>
    </location>
</feature>
<comment type="similarity">
    <text evidence="1">Belongs to the SufE family.</text>
</comment>
<dbReference type="EMBL" id="SMGJ01000009">
    <property type="protein sequence ID" value="TCK66967.1"/>
    <property type="molecule type" value="Genomic_DNA"/>
</dbReference>
<dbReference type="Proteomes" id="UP000295496">
    <property type="component" value="Unassembled WGS sequence"/>
</dbReference>
<dbReference type="PANTHER" id="PTHR43597:SF5">
    <property type="entry name" value="SUFE-LIKE PROTEIN 2, CHLOROPLASTIC"/>
    <property type="match status" value="1"/>
</dbReference>
<evidence type="ECO:0000313" key="3">
    <source>
        <dbReference type="EMBL" id="TCK66967.1"/>
    </source>
</evidence>
<dbReference type="PANTHER" id="PTHR43597">
    <property type="entry name" value="SULFUR ACCEPTOR PROTEIN CSDE"/>
    <property type="match status" value="1"/>
</dbReference>
<proteinExistence type="inferred from homology"/>
<accession>A0A4R1KR31</accession>
<organism evidence="3 4">
    <name type="scientific">Lonepinella koalarum</name>
    <dbReference type="NCBI Taxonomy" id="53417"/>
    <lineage>
        <taxon>Bacteria</taxon>
        <taxon>Pseudomonadati</taxon>
        <taxon>Pseudomonadota</taxon>
        <taxon>Gammaproteobacteria</taxon>
        <taxon>Pasteurellales</taxon>
        <taxon>Pasteurellaceae</taxon>
        <taxon>Lonepinella</taxon>
    </lineage>
</organism>
<dbReference type="SUPFAM" id="SSF82649">
    <property type="entry name" value="SufE/NifU"/>
    <property type="match status" value="1"/>
</dbReference>
<evidence type="ECO:0000259" key="2">
    <source>
        <dbReference type="Pfam" id="PF02657"/>
    </source>
</evidence>